<dbReference type="SUPFAM" id="SSF48371">
    <property type="entry name" value="ARM repeat"/>
    <property type="match status" value="1"/>
</dbReference>
<dbReference type="PANTHER" id="PTHR15430">
    <property type="entry name" value="GLOMULIN"/>
    <property type="match status" value="1"/>
</dbReference>
<proteinExistence type="predicted"/>
<sequence>MEGDNGNSAVNNDTEVEWDTTFIQALGDHRFADALGILLQQDANLIRPKCWDLITFFFFSRDEYEQLQAERLEDYQQDDIPTVSNEIVDEQIIDDLLSNLTQHMTAKELLMVYLEIVTRIKSSSLFAQIVTSVTENLQTTPKFNKVRVIWSLEVIAGTLRELAPPSDSQLETAEERMLMDATKEVRIINDRYRVLVRFLETNLGFIRKQHPDAFNNTDRLQICSHTMKNLGSTLGLLDLSPPPAGKSPSTQYTLAIRLGRILNSFVDPIGALYLSQCMRTKNSDDELVVGSISGAVFCYMVFCLSENFPRLYSPVVLAYLLQTFSLFLITSAKSMHILKGLCLIKVALPYMGSTVEEDDICMVRRLLRTLLQVMTSCSLKEARDSAMVCWKELFSRCPLDFRVDILISIFRSLEQPSVRGFLIDELRKVLRTCNNSVECHEIVKNVVFLPDGETTDLLDHSEHILSALNLLRYALRLKLVAKTPHLDKYIDDLKKGLELSRAHYELQLGIPEDNWAKRSSLWPNIPRDMEKHVLSESINRLNLIEFVLGVVQSLYDSR</sequence>
<accession>A0A1V9X1F2</accession>
<evidence type="ECO:0000313" key="2">
    <source>
        <dbReference type="Proteomes" id="UP000192247"/>
    </source>
</evidence>
<dbReference type="InterPro" id="IPR016024">
    <property type="entry name" value="ARM-type_fold"/>
</dbReference>
<comment type="caution">
    <text evidence="1">The sequence shown here is derived from an EMBL/GenBank/DDBJ whole genome shotgun (WGS) entry which is preliminary data.</text>
</comment>
<keyword evidence="2" id="KW-1185">Reference proteome</keyword>
<dbReference type="GO" id="GO:0055105">
    <property type="term" value="F:ubiquitin-protein transferase inhibitor activity"/>
    <property type="evidence" value="ECO:0007669"/>
    <property type="project" value="TreeGrafter"/>
</dbReference>
<dbReference type="FunCoup" id="A0A1V9X1F2">
    <property type="interactions" value="934"/>
</dbReference>
<dbReference type="EMBL" id="MNPL01029056">
    <property type="protein sequence ID" value="OQR67334.1"/>
    <property type="molecule type" value="Genomic_DNA"/>
</dbReference>
<dbReference type="STRING" id="418985.A0A1V9X1F2"/>
<dbReference type="AlphaFoldDB" id="A0A1V9X1F2"/>
<dbReference type="InParanoid" id="A0A1V9X1F2"/>
<evidence type="ECO:0000313" key="1">
    <source>
        <dbReference type="EMBL" id="OQR67334.1"/>
    </source>
</evidence>
<organism evidence="1 2">
    <name type="scientific">Tropilaelaps mercedesae</name>
    <dbReference type="NCBI Taxonomy" id="418985"/>
    <lineage>
        <taxon>Eukaryota</taxon>
        <taxon>Metazoa</taxon>
        <taxon>Ecdysozoa</taxon>
        <taxon>Arthropoda</taxon>
        <taxon>Chelicerata</taxon>
        <taxon>Arachnida</taxon>
        <taxon>Acari</taxon>
        <taxon>Parasitiformes</taxon>
        <taxon>Mesostigmata</taxon>
        <taxon>Gamasina</taxon>
        <taxon>Dermanyssoidea</taxon>
        <taxon>Laelapidae</taxon>
        <taxon>Tropilaelaps</taxon>
    </lineage>
</organism>
<protein>
    <submittedName>
        <fullName evidence="1">Glomulin-like</fullName>
    </submittedName>
</protein>
<dbReference type="OrthoDB" id="619536at2759"/>
<gene>
    <name evidence="1" type="ORF">BIW11_13582</name>
</gene>
<dbReference type="PANTHER" id="PTHR15430:SF1">
    <property type="entry name" value="GLOMULIN"/>
    <property type="match status" value="1"/>
</dbReference>
<dbReference type="Proteomes" id="UP000192247">
    <property type="component" value="Unassembled WGS sequence"/>
</dbReference>
<reference evidence="1 2" key="1">
    <citation type="journal article" date="2017" name="Gigascience">
        <title>Draft genome of the honey bee ectoparasitic mite, Tropilaelaps mercedesae, is shaped by the parasitic life history.</title>
        <authorList>
            <person name="Dong X."/>
            <person name="Armstrong S.D."/>
            <person name="Xia D."/>
            <person name="Makepeace B.L."/>
            <person name="Darby A.C."/>
            <person name="Kadowaki T."/>
        </authorList>
    </citation>
    <scope>NUCLEOTIDE SEQUENCE [LARGE SCALE GENOMIC DNA]</scope>
    <source>
        <strain evidence="1">Wuxi-XJTLU</strain>
    </source>
</reference>
<dbReference type="GO" id="GO:0005737">
    <property type="term" value="C:cytoplasm"/>
    <property type="evidence" value="ECO:0007669"/>
    <property type="project" value="TreeGrafter"/>
</dbReference>
<dbReference type="InterPro" id="IPR019516">
    <property type="entry name" value="Glomulin/ALF4"/>
</dbReference>
<name>A0A1V9X1F2_9ACAR</name>